<reference evidence="2 3" key="1">
    <citation type="submission" date="2024-05" db="EMBL/GenBank/DDBJ databases">
        <authorList>
            <person name="Liu Q."/>
            <person name="Xin Y.-H."/>
        </authorList>
    </citation>
    <scope>NUCLEOTIDE SEQUENCE [LARGE SCALE GENOMIC DNA]</scope>
    <source>
        <strain evidence="2 3">CGMCC 1.15349</strain>
    </source>
</reference>
<organism evidence="2 3">
    <name type="scientific">Sphingomonas qilianensis</name>
    <dbReference type="NCBI Taxonomy" id="1736690"/>
    <lineage>
        <taxon>Bacteria</taxon>
        <taxon>Pseudomonadati</taxon>
        <taxon>Pseudomonadota</taxon>
        <taxon>Alphaproteobacteria</taxon>
        <taxon>Sphingomonadales</taxon>
        <taxon>Sphingomonadaceae</taxon>
        <taxon>Sphingomonas</taxon>
    </lineage>
</organism>
<proteinExistence type="predicted"/>
<dbReference type="EMBL" id="JBDIMF010000003">
    <property type="protein sequence ID" value="MEN2786644.1"/>
    <property type="molecule type" value="Genomic_DNA"/>
</dbReference>
<evidence type="ECO:0000256" key="1">
    <source>
        <dbReference type="SAM" id="MobiDB-lite"/>
    </source>
</evidence>
<feature type="region of interest" description="Disordered" evidence="1">
    <location>
        <begin position="49"/>
        <end position="88"/>
    </location>
</feature>
<evidence type="ECO:0000313" key="3">
    <source>
        <dbReference type="Proteomes" id="UP001404104"/>
    </source>
</evidence>
<dbReference type="Proteomes" id="UP001404104">
    <property type="component" value="Unassembled WGS sequence"/>
</dbReference>
<gene>
    <name evidence="2" type="ORF">ABC969_09465</name>
</gene>
<dbReference type="RefSeq" id="WP_345864444.1">
    <property type="nucleotide sequence ID" value="NZ_JBDIMF010000003.1"/>
</dbReference>
<accession>A0ABU9XS20</accession>
<name>A0ABU9XS20_9SPHN</name>
<keyword evidence="3" id="KW-1185">Reference proteome</keyword>
<feature type="compositionally biased region" description="Basic and acidic residues" evidence="1">
    <location>
        <begin position="68"/>
        <end position="86"/>
    </location>
</feature>
<protein>
    <submittedName>
        <fullName evidence="2">Uncharacterized protein</fullName>
    </submittedName>
</protein>
<sequence length="142" mass="15651">MGKVLITIYYRMIATCFALKQNIFYPLYWLASFLKSANFVLAKGNFCTSAPESRRSAPHQFSPFTTSYDDHDARKPTGSLRAEKQPSRNGPLVDVALLVVAPASIRKPYTQHMANPVSGYSTGNSPSKSARHLAPLAMLDVV</sequence>
<comment type="caution">
    <text evidence="2">The sequence shown here is derived from an EMBL/GenBank/DDBJ whole genome shotgun (WGS) entry which is preliminary data.</text>
</comment>
<evidence type="ECO:0000313" key="2">
    <source>
        <dbReference type="EMBL" id="MEN2786644.1"/>
    </source>
</evidence>